<dbReference type="InterPro" id="IPR013032">
    <property type="entry name" value="EGF-like_CS"/>
</dbReference>
<dbReference type="PROSITE" id="PS01186">
    <property type="entry name" value="EGF_2"/>
    <property type="match status" value="13"/>
</dbReference>
<sequence length="1578" mass="174229">MDIKGLRQKEILSFVLFSLVVHVATQDIDACNNTNPLCSWSNGVCTNTNGSYFCSCNVGWVLGQDNASCVDVNECIEIVTSCSNGGCITVDEKLRCPVYLVASNSIPLTKGAVIANIPILEKEYIVSFDVYLASFTTDVRIVVYFTIGLNRSNNDMIPALLLYPNGNMAIPAPANGNFFTYPNPIALNTWTNVRISQVLIGTQYVNSIRINENTVSDYANDQAQDFYNVTVYASDTWFEAQDGFIRNLFFINGKANNYECDVHPPCSWNNGVCTNSNGSYYCSCTTGWTLGQDGISCIDINECIQSNPPCSWSNGVCMNTNGSFLCSCNMGWTLGEDNASCVDVNECASSSPPCSLFNGVCNNTYGSYFCSCNKGWMLAQDNATCVDVNECIENVTSCSNGGCITVDKQPRCPVYLVGSISIPLTKGAVIASIPILEKEYIVSFDVFLTSFTTDILIAVYFTIGLNRLNNDMIPALLLYPNGNMAIPAPTNGNFFDIPNPIALNTWTNVRISQVLIGTQYVNTIRINENTVYDYVNDQAQDFYNVTVYASDTWFEAQDGFIKNMFFINGKANNYECDVHPPCSWNNGVCTNSNGSYYCSCATGWTLGQDDISCIDINECIQTNPPCSWSNAVCVNTNGSFFCSCKVGWTLGQNNASCVDVNECASSSPPCSLVNGVCNNTYGSYFCSCKKGWMLAQDNATCVDVNECIENVTSCSNGGCITVDKQPRCPVYLVGSMSIPLTKGAVIASIPILEKEYIVSFDVYFSSFTTNIRIVVYFTNGSNSSKNDVIPAFVLHVNGKKTFLVSTDGYFFDILNPIALNSWTNVRISQVLIGTQYVNTIRINENTVHVYVNHQARDFYNVTVYTSHALFEAQDGFLKNMFYVNGKANINECTQTNPPCFWSNGLCTNTNGSFFCSCNVGWALGQDNASCVDVDECSSNIRPCSWSNGVCLNTLGSFICSCKYRWILGEDSSSCIDICEGCEENKNKVCDIRSATKILCLCKNGYFSLDNMMTCIDVDDCSSETNGCRDNSICVNTDGGYNCTCPIGFILTNDGMGCQDVNECLQNKCGLDHNVTCINKVGNFECICPQGQFFNSSVLLCQDINECLFTGAEYPCDSVRGHCENQPFPVKYVCSCPTGWSLSSKNICTDVNECLIWCNGTNGRCINQVGGFQCMCAVGYAYSNVTHQCEQVNMCALGFQCPNNSVCTMTVPGSVSCQCINGLMMDYSSNCVEINNCNGPNMCYDKPHSRCVNKQGIGMWSCDCLNGYQAVGNFCSLILVNECIIAEQEKKSLCKLNQQCIDTTSSFKCRCLTGFSLTSTGDCEDINECIVNKTACQYNADCVNTYGSYYCKCKISFVAENVTDSSLMHCYAIESIWSSWEQISTCSELCSTDAKQGKIKFHRRCLAIDFNSCNGQFLKEEYCNSEYCDNKIRISKRLQCEKWSNMQPTISDISAQQNETWLKKLKSWNSWKVQGCHQSLDDASLLVNHDIKSIRNEIKRLSVYRSMLIDVIDCNTYIQRQAGLLKEYISVYSEITMYASIKAALSKLKSRIDLKLNNCARGMSLLGVYSSLSQVKNMI</sequence>
<feature type="domain" description="EGF-like" evidence="8">
    <location>
        <begin position="888"/>
        <end position="931"/>
    </location>
</feature>
<feature type="domain" description="EGF-like" evidence="8">
    <location>
        <begin position="343"/>
        <end position="386"/>
    </location>
</feature>
<dbReference type="SMART" id="SM00181">
    <property type="entry name" value="EGF"/>
    <property type="match status" value="18"/>
</dbReference>
<feature type="domain" description="EGF-like" evidence="8">
    <location>
        <begin position="659"/>
        <end position="702"/>
    </location>
</feature>
<feature type="domain" description="EGF-like" evidence="8">
    <location>
        <begin position="615"/>
        <end position="658"/>
    </location>
</feature>
<dbReference type="SUPFAM" id="SSF57184">
    <property type="entry name" value="Growth factor receptor domain"/>
    <property type="match status" value="5"/>
</dbReference>
<comment type="caution">
    <text evidence="6">Lacks conserved residue(s) required for the propagation of feature annotation.</text>
</comment>
<dbReference type="PANTHER" id="PTHR24039">
    <property type="entry name" value="FIBRILLIN-RELATED"/>
    <property type="match status" value="1"/>
</dbReference>
<evidence type="ECO:0000256" key="7">
    <source>
        <dbReference type="SAM" id="SignalP"/>
    </source>
</evidence>
<keyword evidence="2 7" id="KW-0732">Signal</keyword>
<feature type="domain" description="EGF-like" evidence="8">
    <location>
        <begin position="1232"/>
        <end position="1275"/>
    </location>
</feature>
<keyword evidence="5" id="KW-0325">Glycoprotein</keyword>
<evidence type="ECO:0000313" key="10">
    <source>
        <dbReference type="RefSeq" id="XP_065672728.1"/>
    </source>
</evidence>
<name>A0ABM4DE97_HYDVU</name>
<dbReference type="CDD" id="cd00054">
    <property type="entry name" value="EGF_CA"/>
    <property type="match status" value="12"/>
</dbReference>
<evidence type="ECO:0000256" key="6">
    <source>
        <dbReference type="PROSITE-ProRule" id="PRU00076"/>
    </source>
</evidence>
<dbReference type="SMART" id="SM00179">
    <property type="entry name" value="EGF_CA"/>
    <property type="match status" value="17"/>
</dbReference>
<dbReference type="SUPFAM" id="SSF57196">
    <property type="entry name" value="EGF/Laminin"/>
    <property type="match status" value="2"/>
</dbReference>
<keyword evidence="4 6" id="KW-1015">Disulfide bond</keyword>
<dbReference type="GeneID" id="105849394"/>
<evidence type="ECO:0000256" key="2">
    <source>
        <dbReference type="ARBA" id="ARBA00022729"/>
    </source>
</evidence>
<keyword evidence="1 6" id="KW-0245">EGF-like domain</keyword>
<dbReference type="PROSITE" id="PS50026">
    <property type="entry name" value="EGF_3"/>
    <property type="match status" value="16"/>
</dbReference>
<dbReference type="RefSeq" id="XP_065672728.1">
    <property type="nucleotide sequence ID" value="XM_065816656.1"/>
</dbReference>
<feature type="domain" description="EGF-like" evidence="8">
    <location>
        <begin position="1149"/>
        <end position="1189"/>
    </location>
</feature>
<dbReference type="Pfam" id="PF07645">
    <property type="entry name" value="EGF_CA"/>
    <property type="match status" value="13"/>
</dbReference>
<feature type="domain" description="EGF-like" evidence="8">
    <location>
        <begin position="572"/>
        <end position="614"/>
    </location>
</feature>
<feature type="domain" description="EGF-like" evidence="8">
    <location>
        <begin position="1278"/>
        <end position="1323"/>
    </location>
</feature>
<dbReference type="InterPro" id="IPR000742">
    <property type="entry name" value="EGF"/>
</dbReference>
<evidence type="ECO:0000256" key="4">
    <source>
        <dbReference type="ARBA" id="ARBA00023157"/>
    </source>
</evidence>
<feature type="chain" id="PRO_5045862691" evidence="7">
    <location>
        <begin position="26"/>
        <end position="1578"/>
    </location>
</feature>
<keyword evidence="3" id="KW-0677">Repeat</keyword>
<feature type="signal peptide" evidence="7">
    <location>
        <begin position="1"/>
        <end position="25"/>
    </location>
</feature>
<evidence type="ECO:0000256" key="1">
    <source>
        <dbReference type="ARBA" id="ARBA00022536"/>
    </source>
</evidence>
<dbReference type="Pfam" id="PF12661">
    <property type="entry name" value="hEGF"/>
    <property type="match status" value="1"/>
</dbReference>
<feature type="domain" description="EGF-like" evidence="8">
    <location>
        <begin position="932"/>
        <end position="972"/>
    </location>
</feature>
<dbReference type="PROSITE" id="PS01187">
    <property type="entry name" value="EGF_CA"/>
    <property type="match status" value="5"/>
</dbReference>
<evidence type="ECO:0000256" key="5">
    <source>
        <dbReference type="ARBA" id="ARBA00023180"/>
    </source>
</evidence>
<dbReference type="InterPro" id="IPR049883">
    <property type="entry name" value="NOTCH1_EGF-like"/>
</dbReference>
<dbReference type="PANTHER" id="PTHR24039:SF58">
    <property type="entry name" value="EGF-LIKE DOMAIN-CONTAINING PROTEIN"/>
    <property type="match status" value="1"/>
</dbReference>
<gene>
    <name evidence="10" type="primary">LOC105849394</name>
</gene>
<dbReference type="Gene3D" id="2.10.25.10">
    <property type="entry name" value="Laminin"/>
    <property type="match status" value="16"/>
</dbReference>
<feature type="domain" description="EGF-like" evidence="8">
    <location>
        <begin position="299"/>
        <end position="342"/>
    </location>
</feature>
<feature type="domain" description="EGF-like" evidence="8">
    <location>
        <begin position="256"/>
        <end position="298"/>
    </location>
</feature>
<dbReference type="PROSITE" id="PS00010">
    <property type="entry name" value="ASX_HYDROXYL"/>
    <property type="match status" value="14"/>
</dbReference>
<reference evidence="10" key="1">
    <citation type="submission" date="2025-08" db="UniProtKB">
        <authorList>
            <consortium name="RefSeq"/>
        </authorList>
    </citation>
    <scope>IDENTIFICATION</scope>
</reference>
<dbReference type="InterPro" id="IPR000152">
    <property type="entry name" value="EGF-type_Asp/Asn_hydroxyl_site"/>
</dbReference>
<accession>A0ABM4DE97</accession>
<dbReference type="InterPro" id="IPR009030">
    <property type="entry name" value="Growth_fac_rcpt_cys_sf"/>
</dbReference>
<evidence type="ECO:0000313" key="9">
    <source>
        <dbReference type="Proteomes" id="UP001652625"/>
    </source>
</evidence>
<evidence type="ECO:0000256" key="3">
    <source>
        <dbReference type="ARBA" id="ARBA00022737"/>
    </source>
</evidence>
<feature type="domain" description="EGF-like" evidence="8">
    <location>
        <begin position="1190"/>
        <end position="1228"/>
    </location>
</feature>
<evidence type="ECO:0000259" key="8">
    <source>
        <dbReference type="PROSITE" id="PS50026"/>
    </source>
</evidence>
<proteinExistence type="predicted"/>
<feature type="domain" description="EGF-like" evidence="8">
    <location>
        <begin position="1016"/>
        <end position="1058"/>
    </location>
</feature>
<feature type="domain" description="EGF-like" evidence="8">
    <location>
        <begin position="1059"/>
        <end position="1101"/>
    </location>
</feature>
<dbReference type="InterPro" id="IPR001881">
    <property type="entry name" value="EGF-like_Ca-bd_dom"/>
</dbReference>
<dbReference type="InterPro" id="IPR018097">
    <property type="entry name" value="EGF_Ca-bd_CS"/>
</dbReference>
<feature type="domain" description="EGF-like" evidence="8">
    <location>
        <begin position="1102"/>
        <end position="1148"/>
    </location>
</feature>
<keyword evidence="9" id="KW-1185">Reference proteome</keyword>
<protein>
    <submittedName>
        <fullName evidence="10">Fibrillin-1 isoform X5</fullName>
    </submittedName>
</protein>
<organism evidence="9 10">
    <name type="scientific">Hydra vulgaris</name>
    <name type="common">Hydra</name>
    <name type="synonym">Hydra attenuata</name>
    <dbReference type="NCBI Taxonomy" id="6087"/>
    <lineage>
        <taxon>Eukaryota</taxon>
        <taxon>Metazoa</taxon>
        <taxon>Cnidaria</taxon>
        <taxon>Hydrozoa</taxon>
        <taxon>Hydroidolina</taxon>
        <taxon>Anthoathecata</taxon>
        <taxon>Aplanulata</taxon>
        <taxon>Hydridae</taxon>
        <taxon>Hydra</taxon>
    </lineage>
</organism>
<feature type="domain" description="EGF-like" evidence="8">
    <location>
        <begin position="1324"/>
        <end position="1362"/>
    </location>
</feature>
<dbReference type="Proteomes" id="UP001652625">
    <property type="component" value="Chromosome 13"/>
</dbReference>
<feature type="disulfide bond" evidence="6">
    <location>
        <begin position="1068"/>
        <end position="1085"/>
    </location>
</feature>